<feature type="transmembrane region" description="Helical" evidence="1">
    <location>
        <begin position="53"/>
        <end position="73"/>
    </location>
</feature>
<proteinExistence type="predicted"/>
<keyword evidence="3" id="KW-1185">Reference proteome</keyword>
<keyword evidence="1" id="KW-0812">Transmembrane</keyword>
<keyword evidence="1" id="KW-1133">Transmembrane helix</keyword>
<feature type="transmembrane region" description="Helical" evidence="1">
    <location>
        <begin position="263"/>
        <end position="283"/>
    </location>
</feature>
<keyword evidence="1" id="KW-0472">Membrane</keyword>
<organism evidence="2 3">
    <name type="scientific">Paenibacillus hunanensis</name>
    <dbReference type="NCBI Taxonomy" id="539262"/>
    <lineage>
        <taxon>Bacteria</taxon>
        <taxon>Bacillati</taxon>
        <taxon>Bacillota</taxon>
        <taxon>Bacilli</taxon>
        <taxon>Bacillales</taxon>
        <taxon>Paenibacillaceae</taxon>
        <taxon>Paenibacillus</taxon>
    </lineage>
</organism>
<feature type="transmembrane region" description="Helical" evidence="1">
    <location>
        <begin position="227"/>
        <end position="243"/>
    </location>
</feature>
<dbReference type="Proteomes" id="UP001185028">
    <property type="component" value="Unassembled WGS sequence"/>
</dbReference>
<evidence type="ECO:0008006" key="4">
    <source>
        <dbReference type="Google" id="ProtNLM"/>
    </source>
</evidence>
<dbReference type="RefSeq" id="WP_188773646.1">
    <property type="nucleotide sequence ID" value="NZ_BMMB01000001.1"/>
</dbReference>
<accession>A0ABU1IW35</accession>
<gene>
    <name evidence="2" type="ORF">JOC58_001347</name>
</gene>
<sequence length="294" mass="33616">MILVSMIVSLLATYAVSIVLPERTQLGERKRFWQMQLGTFTVKRRGSELGLEWSLLHYVCMIGSGLAVGAILVWLTHNVLLIIVGVVAGWVIPTLVMEDVIYRRKRRVLMSCVPNLRLLTSKLQEGGSLEYALSNTVPLMNGVTKPIFAQMLQLISIDRGEPERALRYLKQQLTFRRIEDLCEKLIIGRSEGFTFRMARSIGKTVDDISLDILDIQEVELINQKKRWNMITLHLMLWTLPFLFKFMEMNMADTVSMTLSMNTFLGQTLLAALSVNTLIAVLYLNRLTRFDMRDA</sequence>
<protein>
    <recommendedName>
        <fullName evidence="4">Type II secretion system protein GspF domain-containing protein</fullName>
    </recommendedName>
</protein>
<feature type="transmembrane region" description="Helical" evidence="1">
    <location>
        <begin position="6"/>
        <end position="22"/>
    </location>
</feature>
<dbReference type="EMBL" id="JAVDQH010000004">
    <property type="protein sequence ID" value="MDR6243460.1"/>
    <property type="molecule type" value="Genomic_DNA"/>
</dbReference>
<evidence type="ECO:0000256" key="1">
    <source>
        <dbReference type="SAM" id="Phobius"/>
    </source>
</evidence>
<comment type="caution">
    <text evidence="2">The sequence shown here is derived from an EMBL/GenBank/DDBJ whole genome shotgun (WGS) entry which is preliminary data.</text>
</comment>
<evidence type="ECO:0000313" key="3">
    <source>
        <dbReference type="Proteomes" id="UP001185028"/>
    </source>
</evidence>
<reference evidence="2 3" key="1">
    <citation type="submission" date="2023-07" db="EMBL/GenBank/DDBJ databases">
        <title>Genomic Encyclopedia of Type Strains, Phase IV (KMG-IV): sequencing the most valuable type-strain genomes for metagenomic binning, comparative biology and taxonomic classification.</title>
        <authorList>
            <person name="Goeker M."/>
        </authorList>
    </citation>
    <scope>NUCLEOTIDE SEQUENCE [LARGE SCALE GENOMIC DNA]</scope>
    <source>
        <strain evidence="2 3">DSM 22170</strain>
    </source>
</reference>
<feature type="transmembrane region" description="Helical" evidence="1">
    <location>
        <begin position="79"/>
        <end position="97"/>
    </location>
</feature>
<evidence type="ECO:0000313" key="2">
    <source>
        <dbReference type="EMBL" id="MDR6243460.1"/>
    </source>
</evidence>
<name>A0ABU1IW35_9BACL</name>